<keyword evidence="7" id="KW-1185">Reference proteome</keyword>
<dbReference type="InterPro" id="IPR029775">
    <property type="entry name" value="NPHP4"/>
</dbReference>
<dbReference type="EMBL" id="UYSU01033615">
    <property type="protein sequence ID" value="VDL92657.1"/>
    <property type="molecule type" value="Genomic_DNA"/>
</dbReference>
<dbReference type="AlphaFoldDB" id="A0A183SPX4"/>
<protein>
    <submittedName>
        <fullName evidence="8">PITH domain-containing protein</fullName>
    </submittedName>
</protein>
<gene>
    <name evidence="6" type="ORF">SSLN_LOCUS6272</name>
</gene>
<dbReference type="GO" id="GO:0097730">
    <property type="term" value="C:non-motile cilium"/>
    <property type="evidence" value="ECO:0007669"/>
    <property type="project" value="InterPro"/>
</dbReference>
<dbReference type="STRING" id="70667.A0A183SPX4"/>
<dbReference type="Pfam" id="PF26189">
    <property type="entry name" value="Ig_NPHP4_2nd"/>
    <property type="match status" value="1"/>
</dbReference>
<evidence type="ECO:0000259" key="4">
    <source>
        <dbReference type="Pfam" id="PF26189"/>
    </source>
</evidence>
<dbReference type="Pfam" id="PF26187">
    <property type="entry name" value="Ig_NPHP4_4th"/>
    <property type="match status" value="1"/>
</dbReference>
<feature type="domain" description="NPHP4 Ig-like" evidence="4">
    <location>
        <begin position="603"/>
        <end position="712"/>
    </location>
</feature>
<evidence type="ECO:0000259" key="2">
    <source>
        <dbReference type="Pfam" id="PF26015"/>
    </source>
</evidence>
<dbReference type="Proteomes" id="UP000275846">
    <property type="component" value="Unassembled WGS sequence"/>
</dbReference>
<evidence type="ECO:0000313" key="8">
    <source>
        <dbReference type="WBParaSite" id="SSLN_0000646901-mRNA-1"/>
    </source>
</evidence>
<evidence type="ECO:0000313" key="7">
    <source>
        <dbReference type="Proteomes" id="UP000275846"/>
    </source>
</evidence>
<dbReference type="WBParaSite" id="SSLN_0000646901-mRNA-1">
    <property type="protein sequence ID" value="SSLN_0000646901-mRNA-1"/>
    <property type="gene ID" value="SSLN_0000646901"/>
</dbReference>
<evidence type="ECO:0000259" key="5">
    <source>
        <dbReference type="Pfam" id="PF26190"/>
    </source>
</evidence>
<dbReference type="Pfam" id="PF26190">
    <property type="entry name" value="Ig_NPHP4_1st"/>
    <property type="match status" value="1"/>
</dbReference>
<dbReference type="GO" id="GO:0090090">
    <property type="term" value="P:negative regulation of canonical Wnt signaling pathway"/>
    <property type="evidence" value="ECO:0007669"/>
    <property type="project" value="InterPro"/>
</dbReference>
<name>A0A183SPX4_SCHSO</name>
<dbReference type="GO" id="GO:1904491">
    <property type="term" value="P:protein localization to ciliary transition zone"/>
    <property type="evidence" value="ECO:0007669"/>
    <property type="project" value="TreeGrafter"/>
</dbReference>
<accession>A0A183SPX4</accession>
<dbReference type="InterPro" id="IPR058686">
    <property type="entry name" value="Ig_NPHP4_3rd"/>
</dbReference>
<dbReference type="InterPro" id="IPR058685">
    <property type="entry name" value="Ig_NPHP4_4th"/>
</dbReference>
<dbReference type="Pfam" id="PF26015">
    <property type="entry name" value="Ig_NPH4_3rd"/>
    <property type="match status" value="1"/>
</dbReference>
<dbReference type="GO" id="GO:0035869">
    <property type="term" value="C:ciliary transition zone"/>
    <property type="evidence" value="ECO:0007669"/>
    <property type="project" value="TreeGrafter"/>
</dbReference>
<proteinExistence type="predicted"/>
<dbReference type="GO" id="GO:0097546">
    <property type="term" value="C:ciliary base"/>
    <property type="evidence" value="ECO:0007669"/>
    <property type="project" value="TreeGrafter"/>
</dbReference>
<organism evidence="8">
    <name type="scientific">Schistocephalus solidus</name>
    <name type="common">Tapeworm</name>
    <dbReference type="NCBI Taxonomy" id="70667"/>
    <lineage>
        <taxon>Eukaryota</taxon>
        <taxon>Metazoa</taxon>
        <taxon>Spiralia</taxon>
        <taxon>Lophotrochozoa</taxon>
        <taxon>Platyhelminthes</taxon>
        <taxon>Cestoda</taxon>
        <taxon>Eucestoda</taxon>
        <taxon>Diphyllobothriidea</taxon>
        <taxon>Diphyllobothriidae</taxon>
        <taxon>Schistocephalus</taxon>
    </lineage>
</organism>
<evidence type="ECO:0000256" key="1">
    <source>
        <dbReference type="SAM" id="MobiDB-lite"/>
    </source>
</evidence>
<feature type="region of interest" description="Disordered" evidence="1">
    <location>
        <begin position="1"/>
        <end position="29"/>
    </location>
</feature>
<dbReference type="OrthoDB" id="313446at2759"/>
<dbReference type="InterPro" id="IPR058687">
    <property type="entry name" value="Ig_NPHP4_1st"/>
</dbReference>
<dbReference type="GO" id="GO:0036064">
    <property type="term" value="C:ciliary basal body"/>
    <property type="evidence" value="ECO:0007669"/>
    <property type="project" value="TreeGrafter"/>
</dbReference>
<feature type="domain" description="NPHP4 Ig-like" evidence="3">
    <location>
        <begin position="881"/>
        <end position="979"/>
    </location>
</feature>
<reference evidence="8" key="1">
    <citation type="submission" date="2016-06" db="UniProtKB">
        <authorList>
            <consortium name="WormBaseParasite"/>
        </authorList>
    </citation>
    <scope>IDENTIFICATION</scope>
</reference>
<reference evidence="6 7" key="2">
    <citation type="submission" date="2018-11" db="EMBL/GenBank/DDBJ databases">
        <authorList>
            <consortium name="Pathogen Informatics"/>
        </authorList>
    </citation>
    <scope>NUCLEOTIDE SEQUENCE [LARGE SCALE GENOMIC DNA]</scope>
    <source>
        <strain evidence="6 7">NST_G2</strain>
    </source>
</reference>
<evidence type="ECO:0000259" key="3">
    <source>
        <dbReference type="Pfam" id="PF26187"/>
    </source>
</evidence>
<evidence type="ECO:0000313" key="6">
    <source>
        <dbReference type="EMBL" id="VDL92657.1"/>
    </source>
</evidence>
<dbReference type="InterPro" id="IPR058688">
    <property type="entry name" value="Ig_NPHP4_2nd"/>
</dbReference>
<feature type="domain" description="NPHP4 Ig-like" evidence="5">
    <location>
        <begin position="400"/>
        <end position="513"/>
    </location>
</feature>
<sequence>MRSASSANEEFPIEEETTKLDPTEPEAVQTVQTSNLAALPTTSPAPDMPKALPVKKLASQNGWNTPDLPPHIDQTNALARTYDQFNQYAQPQFMRSQPQLNYPPFPFCAPQLFYGPWINAENYANPLPVVYEPLNPRQFAIPPFIPGVLGQTFASINSLSLASPLNASLEILIAFRFYRFPKTTTPLFLLAQSLKVVANSLIVGRNASRKIVLDWDWVGDGALTDEVPQATNRVLGQLHIRLANVGYRDASSRRTMRGRQKRSHVIAIGQPGTTPGFFGGSLSTVPQGASVSTQPTKTMVVRARKMVDTYSQLEEQLKIQRGALRGPAESSVGPNCAERERRLAKFRAAKQAALAVQGDRESSHEVPLDRATELDMIDTFRTSVKRENILSMLTGAATLRYALHTSFGSTEFFEFELHNPEGQEDNVQVLIDDTNRSLQLITNAPEIRAFKACYNITTPTDDSIFAFNVPLQSNAAGADASPRRNQADIAICLRPNETVLVPFKYMECSASTVDEFLTLKPKVVRQTLFIPVSYEFQTYTLRTRTICLARVSAIFVFLALLPSFRENSHLLSQVTFKSMRTGKILGQLQLQIYTYPPIIDQTFHFFQPELSYLKRVVRIPPLTQNTGDLPSAGLDAEGRALQKIWTRVSDPGVITESSVVTFGKPIDLLVKVSAGSSPDSVFCLLYFRKIRRFLVAVYLDPSQMKPAYVWYWSIQSLRRVDLVTVLGQPAYAGLLIRGDGGSTSADGGRLLTSRRVGVFSSHPLEVSLGTELGSMPAAGESRTLAFLLNSTSVYELKDSPSSCDLPDFLSTFLLSVAVHFDVLAVNSYTTALVRKWAIAIVRVKPKAIGRRKYQINVVDQATRAVIQSWILCVETKTPDVSRTYDVRIPVYARDGSTGTLNKRLSYTNPYPQAKALRLETSRPDLVQIKESQLNVGVGETAQICLKFNVLPSPTTSNCFVFLTDENEKIEDTFAINIEYF</sequence>
<feature type="domain" description="NPHP4 Ig-like" evidence="2">
    <location>
        <begin position="841"/>
        <end position="875"/>
    </location>
</feature>
<dbReference type="PANTHER" id="PTHR31043">
    <property type="entry name" value="NEPHROCYSTIN-4"/>
    <property type="match status" value="1"/>
</dbReference>
<dbReference type="PANTHER" id="PTHR31043:SF3">
    <property type="entry name" value="NEPHROCYSTIN-4"/>
    <property type="match status" value="1"/>
</dbReference>